<dbReference type="STRING" id="645274.SAMN04487901_102147"/>
<accession>A0A1G7T6J9</accession>
<proteinExistence type="predicted"/>
<name>A0A1G7T6J9_9BACT</name>
<evidence type="ECO:0008006" key="4">
    <source>
        <dbReference type="Google" id="ProtNLM"/>
    </source>
</evidence>
<organism evidence="2 3">
    <name type="scientific">Prevotella communis</name>
    <dbReference type="NCBI Taxonomy" id="2913614"/>
    <lineage>
        <taxon>Bacteria</taxon>
        <taxon>Pseudomonadati</taxon>
        <taxon>Bacteroidota</taxon>
        <taxon>Bacteroidia</taxon>
        <taxon>Bacteroidales</taxon>
        <taxon>Prevotellaceae</taxon>
        <taxon>Prevotella</taxon>
    </lineage>
</organism>
<dbReference type="AlphaFoldDB" id="A0A1G7T6J9"/>
<evidence type="ECO:0000313" key="2">
    <source>
        <dbReference type="EMBL" id="SDG30943.1"/>
    </source>
</evidence>
<protein>
    <recommendedName>
        <fullName evidence="4">DUF4878 domain-containing protein</fullName>
    </recommendedName>
</protein>
<gene>
    <name evidence="2" type="ORF">SAMN04487901_102147</name>
</gene>
<sequence length="250" mass="28129">MTFAAVLCCVMTATVFTACGDDDTSYPATYRYEVRLEQGSVAYTQELQEVLAAFNHAVGADAYYQTMLKSPKDEEMKAECEVVRKRYENIQSAYMKFYLIRITATAEPGKEAKGDVIATYELGQALTTPYVTYSFASSEDEAYAALEAKKEELGDSLYKLNRRTLLKIVGRHTSYSTSQSLYEQTFSDVFGKYFKESQNDEEQIILHCEGIAETCSTEPLAVDVTVSVSKIGLLDKKETKIWEKTFKANM</sequence>
<reference evidence="3" key="1">
    <citation type="submission" date="2016-10" db="EMBL/GenBank/DDBJ databases">
        <authorList>
            <person name="Varghese N."/>
            <person name="Submissions S."/>
        </authorList>
    </citation>
    <scope>NUCLEOTIDE SEQUENCE [LARGE SCALE GENOMIC DNA]</scope>
    <source>
        <strain evidence="3">BP1-148</strain>
    </source>
</reference>
<feature type="chain" id="PRO_5011529038" description="DUF4878 domain-containing protein" evidence="1">
    <location>
        <begin position="21"/>
        <end position="250"/>
    </location>
</feature>
<feature type="signal peptide" evidence="1">
    <location>
        <begin position="1"/>
        <end position="20"/>
    </location>
</feature>
<dbReference type="EMBL" id="FNCQ01000002">
    <property type="protein sequence ID" value="SDG30943.1"/>
    <property type="molecule type" value="Genomic_DNA"/>
</dbReference>
<dbReference type="Proteomes" id="UP000198779">
    <property type="component" value="Unassembled WGS sequence"/>
</dbReference>
<evidence type="ECO:0000256" key="1">
    <source>
        <dbReference type="SAM" id="SignalP"/>
    </source>
</evidence>
<keyword evidence="3" id="KW-1185">Reference proteome</keyword>
<evidence type="ECO:0000313" key="3">
    <source>
        <dbReference type="Proteomes" id="UP000198779"/>
    </source>
</evidence>
<keyword evidence="1" id="KW-0732">Signal</keyword>